<keyword evidence="3" id="KW-1185">Reference proteome</keyword>
<evidence type="ECO:0000259" key="1">
    <source>
        <dbReference type="Pfam" id="PF00534"/>
    </source>
</evidence>
<dbReference type="RefSeq" id="WP_386077535.1">
    <property type="nucleotide sequence ID" value="NZ_JBHTJT010000050.1"/>
</dbReference>
<keyword evidence="2" id="KW-0328">Glycosyltransferase</keyword>
<sequence length="521" mass="58661">MKILYYNWVDYLDTENRGGGVSVYLKNLMTHLGAKAGVDVCFLSSGISYDILEPKPRWEKVQHGPRKDRHLRFEIINSGALAPGHHSFGHEAQIDHPGTVEAFYDFMEKNGPFDIVHFNNLEGIPASLVGLKERFPDTRVILSLHNYFPVCPQVNLWYQERENCIDFQGGEKCGDCLERQPYPDEVRLANAVAYRFKKAGIEPGSFLFQSGFGLAVRLWSKALRVSRRWSKSSRDVLAFGRTSREGILTVNGPLKPVRSYAQKFGNRRARVVEIINRNCDRVLCVSDRVGVVAAKFGIDPGLLQTSYIGTKHAELWEKTSPKQSLVKPDGTMTLAYMGYMRRDKGFYFLMRALATLPKSLAERVRVVVCAKSGDEDALQLMHKASSNVKEILHADGYKHDELDMLLADVDLGLVPVQWEDNLPQVAIEMHARHIPLLTSNLGGAQELGNTPEMVFRANSFESFHQRIRAILEGEIDLDAYWANAMPPVSMAEHEDELLGIYRDLIEGRDRTLPVAEAAAAE</sequence>
<feature type="domain" description="Glycosyl transferase family 1" evidence="1">
    <location>
        <begin position="322"/>
        <end position="483"/>
    </location>
</feature>
<dbReference type="InterPro" id="IPR001296">
    <property type="entry name" value="Glyco_trans_1"/>
</dbReference>
<name>A0ABW3IVF2_9RHOB</name>
<dbReference type="EC" id="2.4.-.-" evidence="2"/>
<reference evidence="3" key="1">
    <citation type="journal article" date="2019" name="Int. J. Syst. Evol. Microbiol.">
        <title>The Global Catalogue of Microorganisms (GCM) 10K type strain sequencing project: providing services to taxonomists for standard genome sequencing and annotation.</title>
        <authorList>
            <consortium name="The Broad Institute Genomics Platform"/>
            <consortium name="The Broad Institute Genome Sequencing Center for Infectious Disease"/>
            <person name="Wu L."/>
            <person name="Ma J."/>
        </authorList>
    </citation>
    <scope>NUCLEOTIDE SEQUENCE [LARGE SCALE GENOMIC DNA]</scope>
    <source>
        <strain evidence="3">CCUG 60524</strain>
    </source>
</reference>
<dbReference type="EMBL" id="JBHTJT010000050">
    <property type="protein sequence ID" value="MFD0982095.1"/>
    <property type="molecule type" value="Genomic_DNA"/>
</dbReference>
<gene>
    <name evidence="2" type="ORF">ACFQ2S_20880</name>
</gene>
<dbReference type="SUPFAM" id="SSF53756">
    <property type="entry name" value="UDP-Glycosyltransferase/glycogen phosphorylase"/>
    <property type="match status" value="1"/>
</dbReference>
<proteinExistence type="predicted"/>
<keyword evidence="2" id="KW-0808">Transferase</keyword>
<dbReference type="PANTHER" id="PTHR12526">
    <property type="entry name" value="GLYCOSYLTRANSFERASE"/>
    <property type="match status" value="1"/>
</dbReference>
<dbReference type="Gene3D" id="3.40.50.2000">
    <property type="entry name" value="Glycogen Phosphorylase B"/>
    <property type="match status" value="2"/>
</dbReference>
<accession>A0ABW3IVF2</accession>
<protein>
    <submittedName>
        <fullName evidence="2">Glycosyltransferase</fullName>
        <ecNumber evidence="2">2.4.-.-</ecNumber>
    </submittedName>
</protein>
<organism evidence="2 3">
    <name type="scientific">Tropicimonas aquimaris</name>
    <dbReference type="NCBI Taxonomy" id="914152"/>
    <lineage>
        <taxon>Bacteria</taxon>
        <taxon>Pseudomonadati</taxon>
        <taxon>Pseudomonadota</taxon>
        <taxon>Alphaproteobacteria</taxon>
        <taxon>Rhodobacterales</taxon>
        <taxon>Roseobacteraceae</taxon>
        <taxon>Tropicimonas</taxon>
    </lineage>
</organism>
<dbReference type="Pfam" id="PF00534">
    <property type="entry name" value="Glycos_transf_1"/>
    <property type="match status" value="1"/>
</dbReference>
<evidence type="ECO:0000313" key="3">
    <source>
        <dbReference type="Proteomes" id="UP001597108"/>
    </source>
</evidence>
<dbReference type="GO" id="GO:0016757">
    <property type="term" value="F:glycosyltransferase activity"/>
    <property type="evidence" value="ECO:0007669"/>
    <property type="project" value="UniProtKB-KW"/>
</dbReference>
<evidence type="ECO:0000313" key="2">
    <source>
        <dbReference type="EMBL" id="MFD0982095.1"/>
    </source>
</evidence>
<comment type="caution">
    <text evidence="2">The sequence shown here is derived from an EMBL/GenBank/DDBJ whole genome shotgun (WGS) entry which is preliminary data.</text>
</comment>
<dbReference type="Proteomes" id="UP001597108">
    <property type="component" value="Unassembled WGS sequence"/>
</dbReference>